<reference evidence="2" key="1">
    <citation type="submission" date="2021-03" db="EMBL/GenBank/DDBJ databases">
        <title>Comparative genomics and phylogenomic investigation of the class Geoglossomycetes provide insights into ecological specialization and systematics.</title>
        <authorList>
            <person name="Melie T."/>
            <person name="Pirro S."/>
            <person name="Miller A.N."/>
            <person name="Quandt A."/>
        </authorList>
    </citation>
    <scope>NUCLEOTIDE SEQUENCE</scope>
    <source>
        <strain evidence="2">CAQ_001_2017</strain>
    </source>
</reference>
<organism evidence="2 3">
    <name type="scientific">Trichoglossum hirsutum</name>
    <dbReference type="NCBI Taxonomy" id="265104"/>
    <lineage>
        <taxon>Eukaryota</taxon>
        <taxon>Fungi</taxon>
        <taxon>Dikarya</taxon>
        <taxon>Ascomycota</taxon>
        <taxon>Pezizomycotina</taxon>
        <taxon>Geoglossomycetes</taxon>
        <taxon>Geoglossales</taxon>
        <taxon>Geoglossaceae</taxon>
        <taxon>Trichoglossum</taxon>
    </lineage>
</organism>
<dbReference type="EMBL" id="JAGHQM010000056">
    <property type="protein sequence ID" value="KAH0565839.1"/>
    <property type="molecule type" value="Genomic_DNA"/>
</dbReference>
<comment type="caution">
    <text evidence="2">The sequence shown here is derived from an EMBL/GenBank/DDBJ whole genome shotgun (WGS) entry which is preliminary data.</text>
</comment>
<name>A0A9P8LIF2_9PEZI</name>
<feature type="region of interest" description="Disordered" evidence="1">
    <location>
        <begin position="263"/>
        <end position="313"/>
    </location>
</feature>
<evidence type="ECO:0000313" key="3">
    <source>
        <dbReference type="Proteomes" id="UP000750711"/>
    </source>
</evidence>
<feature type="compositionally biased region" description="Acidic residues" evidence="1">
    <location>
        <begin position="263"/>
        <end position="274"/>
    </location>
</feature>
<accession>A0A9P8LIF2</accession>
<dbReference type="Pfam" id="PF13136">
    <property type="entry name" value="DUF3984"/>
    <property type="match status" value="1"/>
</dbReference>
<sequence length="330" mass="36598">MDAYQRHSKRSTTSLYHLSLAPLTPKFPIGDEDELPDFSDLRGRSSYIEGKSISANIGRVIEAPITPRILSRDSSSVRLTRARQGVIPKSKSSSQLLGNSSLQLGSRRNLDAPSSEWLQRAGAIISSETRESKGQSWLVSRASSTSLVDHEGREEFSFADDEFSPYSTRGSHGGSRVGSRHGSRSKIDLTTTRARGRDETFGDSDNEFVAEPDFVDVEKDSYEEFDVEAELNLIAKLRSFGSGSWVDRLIGWSLFAVKEDGEESEGDGEVEIEQECGRADVETRKRREESERVIIDPPSEVGDKQTAQQDQEGGWQDAAWLLSVATKVLF</sequence>
<keyword evidence="3" id="KW-1185">Reference proteome</keyword>
<dbReference type="AlphaFoldDB" id="A0A9P8LIF2"/>
<gene>
    <name evidence="2" type="ORF">GP486_000761</name>
</gene>
<proteinExistence type="predicted"/>
<dbReference type="Proteomes" id="UP000750711">
    <property type="component" value="Unassembled WGS sequence"/>
</dbReference>
<dbReference type="InterPro" id="IPR025040">
    <property type="entry name" value="DUF3984"/>
</dbReference>
<evidence type="ECO:0000256" key="1">
    <source>
        <dbReference type="SAM" id="MobiDB-lite"/>
    </source>
</evidence>
<protein>
    <submittedName>
        <fullName evidence="2">Uncharacterized protein</fullName>
    </submittedName>
</protein>
<evidence type="ECO:0000313" key="2">
    <source>
        <dbReference type="EMBL" id="KAH0565839.1"/>
    </source>
</evidence>
<feature type="compositionally biased region" description="Basic and acidic residues" evidence="1">
    <location>
        <begin position="275"/>
        <end position="294"/>
    </location>
</feature>